<comment type="similarity">
    <text evidence="3">Belongs to the TRAFAC class YlqF/YawG GTPase family. RsgA subfamily.</text>
</comment>
<dbReference type="GO" id="GO:0042274">
    <property type="term" value="P:ribosomal small subunit biogenesis"/>
    <property type="evidence" value="ECO:0007669"/>
    <property type="project" value="UniProtKB-UniRule"/>
</dbReference>
<keyword evidence="3" id="KW-0479">Metal-binding</keyword>
<feature type="binding site" evidence="3">
    <location>
        <begin position="213"/>
        <end position="221"/>
    </location>
    <ligand>
        <name>GTP</name>
        <dbReference type="ChEBI" id="CHEBI:37565"/>
    </ligand>
</feature>
<dbReference type="EC" id="3.6.1.-" evidence="3"/>
<keyword evidence="3" id="KW-0378">Hydrolase</keyword>
<keyword evidence="3" id="KW-0699">rRNA-binding</keyword>
<dbReference type="Gene3D" id="1.10.40.50">
    <property type="entry name" value="Probable gtpase engc, domain 3"/>
    <property type="match status" value="1"/>
</dbReference>
<reference evidence="7" key="1">
    <citation type="submission" date="2017-08" db="EMBL/GenBank/DDBJ databases">
        <title>A dynamic microbial community with high functional redundancy inhabits the cold, oxic subseafloor aquifer.</title>
        <authorList>
            <person name="Tully B.J."/>
            <person name="Wheat C.G."/>
            <person name="Glazer B.T."/>
            <person name="Huber J.A."/>
        </authorList>
    </citation>
    <scope>NUCLEOTIDE SEQUENCE [LARGE SCALE GENOMIC DNA]</scope>
</reference>
<dbReference type="PANTHER" id="PTHR32120:SF11">
    <property type="entry name" value="SMALL RIBOSOMAL SUBUNIT BIOGENESIS GTPASE RSGA 1, MITOCHONDRIAL-RELATED"/>
    <property type="match status" value="1"/>
</dbReference>
<feature type="domain" description="EngC GTPase" evidence="4">
    <location>
        <begin position="120"/>
        <end position="268"/>
    </location>
</feature>
<keyword evidence="3" id="KW-0694">RNA-binding</keyword>
<dbReference type="PROSITE" id="PS50936">
    <property type="entry name" value="ENGC_GTPASE"/>
    <property type="match status" value="1"/>
</dbReference>
<sequence length="335" mass="37114">MSKRKLTKQQRTRISQLQQQKRRNAANTDHNSSTSDLGPQLSGLIICHYGQQLEVEALSGDDIGKLYRCFQRTNLPALVAGDRIIWRANGENSGVIEALDTRRNIFSRPNNIGELRPIASNIDRVLVVIAAVPEPFMNLIDRYLVAIECLGLTPILVLNKSDLLHGQFAHNVDSLLSTYEDIGYTTLKVSAQTGEGVEDLKAILNAKTAVFVGQSGVGKSSLINLLNPDDYAEVGPLSVGKEKGTHTTTTAKLFHLNDCDLIDSPGIREFGLWHIKPQQVFDGFIEFAAFSGLCKFRDCSHRREPQCALLEALETGQISKQRLNSYFHILQSLEA</sequence>
<dbReference type="GO" id="GO:0003924">
    <property type="term" value="F:GTPase activity"/>
    <property type="evidence" value="ECO:0007669"/>
    <property type="project" value="UniProtKB-UniRule"/>
</dbReference>
<dbReference type="GO" id="GO:0005525">
    <property type="term" value="F:GTP binding"/>
    <property type="evidence" value="ECO:0007669"/>
    <property type="project" value="UniProtKB-UniRule"/>
</dbReference>
<dbReference type="GO" id="GO:0019843">
    <property type="term" value="F:rRNA binding"/>
    <property type="evidence" value="ECO:0007669"/>
    <property type="project" value="UniProtKB-KW"/>
</dbReference>
<evidence type="ECO:0000259" key="5">
    <source>
        <dbReference type="PROSITE" id="PS51721"/>
    </source>
</evidence>
<keyword evidence="3" id="KW-0963">Cytoplasm</keyword>
<dbReference type="HAMAP" id="MF_01820">
    <property type="entry name" value="GTPase_RsgA"/>
    <property type="match status" value="1"/>
</dbReference>
<keyword evidence="2 3" id="KW-0342">GTP-binding</keyword>
<dbReference type="InterPro" id="IPR012340">
    <property type="entry name" value="NA-bd_OB-fold"/>
</dbReference>
<feature type="binding site" evidence="3">
    <location>
        <position position="294"/>
    </location>
    <ligand>
        <name>Zn(2+)</name>
        <dbReference type="ChEBI" id="CHEBI:29105"/>
    </ligand>
</feature>
<evidence type="ECO:0000256" key="2">
    <source>
        <dbReference type="ARBA" id="ARBA00023134"/>
    </source>
</evidence>
<dbReference type="GO" id="GO:0046872">
    <property type="term" value="F:metal ion binding"/>
    <property type="evidence" value="ECO:0007669"/>
    <property type="project" value="UniProtKB-KW"/>
</dbReference>
<dbReference type="Proteomes" id="UP000218172">
    <property type="component" value="Unassembled WGS sequence"/>
</dbReference>
<feature type="binding site" evidence="3">
    <location>
        <position position="299"/>
    </location>
    <ligand>
        <name>Zn(2+)</name>
        <dbReference type="ChEBI" id="CHEBI:29105"/>
    </ligand>
</feature>
<gene>
    <name evidence="3" type="primary">rsgA</name>
    <name evidence="6" type="ORF">COC19_01360</name>
</gene>
<dbReference type="InterPro" id="IPR004881">
    <property type="entry name" value="Ribosome_biogen_GTPase_RsgA"/>
</dbReference>
<proteinExistence type="inferred from homology"/>
<keyword evidence="1 3" id="KW-0547">Nucleotide-binding</keyword>
<dbReference type="AlphaFoldDB" id="A0A2A4MSJ2"/>
<feature type="domain" description="CP-type G" evidence="5">
    <location>
        <begin position="112"/>
        <end position="270"/>
    </location>
</feature>
<dbReference type="GO" id="GO:0005737">
    <property type="term" value="C:cytoplasm"/>
    <property type="evidence" value="ECO:0007669"/>
    <property type="project" value="UniProtKB-SubCell"/>
</dbReference>
<feature type="binding site" evidence="3">
    <location>
        <position position="307"/>
    </location>
    <ligand>
        <name>Zn(2+)</name>
        <dbReference type="ChEBI" id="CHEBI:29105"/>
    </ligand>
</feature>
<comment type="cofactor">
    <cofactor evidence="3">
        <name>Zn(2+)</name>
        <dbReference type="ChEBI" id="CHEBI:29105"/>
    </cofactor>
    <text evidence="3">Binds 1 zinc ion per subunit.</text>
</comment>
<dbReference type="PANTHER" id="PTHR32120">
    <property type="entry name" value="SMALL RIBOSOMAL SUBUNIT BIOGENESIS GTPASE RSGA"/>
    <property type="match status" value="1"/>
</dbReference>
<keyword evidence="3" id="KW-0862">Zinc</keyword>
<evidence type="ECO:0000259" key="4">
    <source>
        <dbReference type="PROSITE" id="PS50936"/>
    </source>
</evidence>
<dbReference type="SUPFAM" id="SSF52540">
    <property type="entry name" value="P-loop containing nucleoside triphosphate hydrolases"/>
    <property type="match status" value="1"/>
</dbReference>
<feature type="binding site" evidence="3">
    <location>
        <begin position="159"/>
        <end position="162"/>
    </location>
    <ligand>
        <name>GTP</name>
        <dbReference type="ChEBI" id="CHEBI:37565"/>
    </ligand>
</feature>
<comment type="caution">
    <text evidence="6">The sequence shown here is derived from an EMBL/GenBank/DDBJ whole genome shotgun (WGS) entry which is preliminary data.</text>
</comment>
<comment type="subcellular location">
    <subcellularLocation>
        <location evidence="3">Cytoplasm</location>
    </subcellularLocation>
</comment>
<keyword evidence="3" id="KW-0690">Ribosome biogenesis</keyword>
<organism evidence="6 7">
    <name type="scientific">SAR86 cluster bacterium</name>
    <dbReference type="NCBI Taxonomy" id="2030880"/>
    <lineage>
        <taxon>Bacteria</taxon>
        <taxon>Pseudomonadati</taxon>
        <taxon>Pseudomonadota</taxon>
        <taxon>Gammaproteobacteria</taxon>
        <taxon>SAR86 cluster</taxon>
    </lineage>
</organism>
<dbReference type="InterPro" id="IPR010914">
    <property type="entry name" value="RsgA_GTPase_dom"/>
</dbReference>
<dbReference type="CDD" id="cd01854">
    <property type="entry name" value="YjeQ_EngC"/>
    <property type="match status" value="1"/>
</dbReference>
<accession>A0A2A4MSJ2</accession>
<dbReference type="Gene3D" id="3.40.50.300">
    <property type="entry name" value="P-loop containing nucleotide triphosphate hydrolases"/>
    <property type="match status" value="1"/>
</dbReference>
<evidence type="ECO:0000256" key="1">
    <source>
        <dbReference type="ARBA" id="ARBA00022741"/>
    </source>
</evidence>
<comment type="subunit">
    <text evidence="3">Monomer. Associates with 30S ribosomal subunit, binds 16S rRNA.</text>
</comment>
<comment type="function">
    <text evidence="3">One of several proteins that assist in the late maturation steps of the functional core of the 30S ribosomal subunit. Helps release RbfA from mature subunits. May play a role in the assembly of ribosomal proteins into the subunit. Circularly permuted GTPase that catalyzes slow GTP hydrolysis, GTPase activity is stimulated by the 30S ribosomal subunit.</text>
</comment>
<dbReference type="Pfam" id="PF03193">
    <property type="entry name" value="RsgA_GTPase"/>
    <property type="match status" value="1"/>
</dbReference>
<dbReference type="InterPro" id="IPR030378">
    <property type="entry name" value="G_CP_dom"/>
</dbReference>
<evidence type="ECO:0000313" key="6">
    <source>
        <dbReference type="EMBL" id="PCH63239.1"/>
    </source>
</evidence>
<dbReference type="NCBIfam" id="TIGR00157">
    <property type="entry name" value="ribosome small subunit-dependent GTPase A"/>
    <property type="match status" value="1"/>
</dbReference>
<evidence type="ECO:0000256" key="3">
    <source>
        <dbReference type="HAMAP-Rule" id="MF_01820"/>
    </source>
</evidence>
<dbReference type="NCBIfam" id="NF008931">
    <property type="entry name" value="PRK12288.1"/>
    <property type="match status" value="1"/>
</dbReference>
<evidence type="ECO:0000313" key="7">
    <source>
        <dbReference type="Proteomes" id="UP000218172"/>
    </source>
</evidence>
<dbReference type="Gene3D" id="2.40.50.140">
    <property type="entry name" value="Nucleic acid-binding proteins"/>
    <property type="match status" value="1"/>
</dbReference>
<dbReference type="InterPro" id="IPR027417">
    <property type="entry name" value="P-loop_NTPase"/>
</dbReference>
<dbReference type="PROSITE" id="PS51721">
    <property type="entry name" value="G_CP"/>
    <property type="match status" value="1"/>
</dbReference>
<feature type="binding site" evidence="3">
    <location>
        <position position="301"/>
    </location>
    <ligand>
        <name>Zn(2+)</name>
        <dbReference type="ChEBI" id="CHEBI:29105"/>
    </ligand>
</feature>
<dbReference type="EMBL" id="NVQR01000023">
    <property type="protein sequence ID" value="PCH63239.1"/>
    <property type="molecule type" value="Genomic_DNA"/>
</dbReference>
<protein>
    <recommendedName>
        <fullName evidence="3">Small ribosomal subunit biogenesis GTPase RsgA</fullName>
        <ecNumber evidence="3">3.6.1.-</ecNumber>
    </recommendedName>
</protein>
<name>A0A2A4MSJ2_9GAMM</name>